<dbReference type="GO" id="GO:0004862">
    <property type="term" value="F:cAMP-dependent protein kinase inhibitor activity"/>
    <property type="evidence" value="ECO:0007669"/>
    <property type="project" value="TreeGrafter"/>
</dbReference>
<evidence type="ECO:0000259" key="2">
    <source>
        <dbReference type="PROSITE" id="PS50042"/>
    </source>
</evidence>
<evidence type="ECO:0000313" key="3">
    <source>
        <dbReference type="EMBL" id="EGZ25871.1"/>
    </source>
</evidence>
<accession>G4Z0M2</accession>
<protein>
    <recommendedName>
        <fullName evidence="2">Cyclic nucleotide-binding domain-containing protein</fullName>
    </recommendedName>
</protein>
<feature type="compositionally biased region" description="Polar residues" evidence="1">
    <location>
        <begin position="781"/>
        <end position="790"/>
    </location>
</feature>
<dbReference type="InterPro" id="IPR014710">
    <property type="entry name" value="RmlC-like_jellyroll"/>
</dbReference>
<dbReference type="PROSITE" id="PS50042">
    <property type="entry name" value="CNMP_BINDING_3"/>
    <property type="match status" value="1"/>
</dbReference>
<feature type="compositionally biased region" description="Polar residues" evidence="1">
    <location>
        <begin position="798"/>
        <end position="816"/>
    </location>
</feature>
<proteinExistence type="predicted"/>
<dbReference type="OMA" id="PLSHCFF"/>
<dbReference type="InterPro" id="IPR018488">
    <property type="entry name" value="cNMP-bd_CS"/>
</dbReference>
<dbReference type="InterPro" id="IPR018490">
    <property type="entry name" value="cNMP-bd_dom_sf"/>
</dbReference>
<dbReference type="InterPro" id="IPR000595">
    <property type="entry name" value="cNMP-bd_dom"/>
</dbReference>
<dbReference type="GO" id="GO:0005952">
    <property type="term" value="C:cAMP-dependent protein kinase complex"/>
    <property type="evidence" value="ECO:0007669"/>
    <property type="project" value="InterPro"/>
</dbReference>
<dbReference type="PANTHER" id="PTHR11635:SF166">
    <property type="entry name" value="CYCLIC NUCLEOTIDE-BINDING DOMAIN-CONTAINING PROTEIN"/>
    <property type="match status" value="1"/>
</dbReference>
<dbReference type="RefSeq" id="XP_009521159.1">
    <property type="nucleotide sequence ID" value="XM_009522864.1"/>
</dbReference>
<evidence type="ECO:0000256" key="1">
    <source>
        <dbReference type="SAM" id="MobiDB-lite"/>
    </source>
</evidence>
<sequence length="865" mass="96260">MAAPASARKVDPVAKSGSSAAVTSTSTSALPPLLQPTRVSLLQRGQNREYFLVQQSIAQSHSTKGGGGRGRGLLRRTSSRHLSATAFTRSTRDVLAASDDHLEDLLKGIAASINSPEHLPRGEKNVLILQAALGLWMRRHEARGFRRWKESTLHRVDLQALIAAGVDVNEEARQLLLAAETKRRLLANERKAPLNGDDKWMAANFSYAELDLLLAWARHTQPKTCRGVADNTLREALRYLRFSQYQDGEAIFYQGDKGDVFYLVLDGSVGIYGAKRTQQTDKQRRKQSILTAVAPKTRAGVPTREKPDMNLMGPRMFTYRAGESFGETAMFTNAAVRTATAIAFDDPSSGSTAGSVCELGEISRAAYSRTLKRFHQHFFTQAQRVNFTQRVFLFKDWPRARVVEVAEVLELRRINFGSVLVTEGVTPLSHCFFVLSGMVNITTQIEIDTHAEDALSTAQKAAALKKARRRAQFTIELHTARVGEIVALEALLEPEDSTARVTYTAVGGSADVEVYALKRSDGRAFLASGALNVAHQVQMMCASERAHREERTEASRRALTDREAINRKHRLELENEAFELGLTDQQQRQRQKQQELEDLDKISCHETSRGPAGLQRPFLPHLDPVKLLAGVDGTKPAPAIDETSSQSRQLNREIEIDTSLGEVAQPPKMLSTLVKNFVVRDWDTLADDYAQRLTLQVPVRSSLSPLLNRVPSSLTCRSEGKASTQMHTARRRLAPSTMSARFHDERQTRDSHMRQLSMDYDAKMHWDPAKKNFVLLQTLPTSETKRQPQQARAFGSSGALTPSNPSGQSEAETTGDQRPRRTKLHYQLQTTQISARKLSEEHIRKQDERASASGTGPPSAFVHFF</sequence>
<dbReference type="EMBL" id="JH159152">
    <property type="protein sequence ID" value="EGZ25871.1"/>
    <property type="molecule type" value="Genomic_DNA"/>
</dbReference>
<dbReference type="InParanoid" id="G4Z0M2"/>
<dbReference type="PROSITE" id="PS00889">
    <property type="entry name" value="CNMP_BINDING_2"/>
    <property type="match status" value="1"/>
</dbReference>
<feature type="domain" description="Cyclic nucleotide-binding" evidence="2">
    <location>
        <begin position="224"/>
        <end position="371"/>
    </location>
</feature>
<evidence type="ECO:0000313" key="4">
    <source>
        <dbReference type="Proteomes" id="UP000002640"/>
    </source>
</evidence>
<dbReference type="AlphaFoldDB" id="G4Z0M2"/>
<feature type="region of interest" description="Disordered" evidence="1">
    <location>
        <begin position="582"/>
        <end position="617"/>
    </location>
</feature>
<feature type="compositionally biased region" description="Basic and acidic residues" evidence="1">
    <location>
        <begin position="592"/>
        <end position="608"/>
    </location>
</feature>
<feature type="compositionally biased region" description="Low complexity" evidence="1">
    <location>
        <begin position="16"/>
        <end position="30"/>
    </location>
</feature>
<feature type="compositionally biased region" description="Basic and acidic residues" evidence="1">
    <location>
        <begin position="837"/>
        <end position="850"/>
    </location>
</feature>
<dbReference type="GO" id="GO:0034236">
    <property type="term" value="F:protein kinase A catalytic subunit binding"/>
    <property type="evidence" value="ECO:0007669"/>
    <property type="project" value="TreeGrafter"/>
</dbReference>
<dbReference type="PANTHER" id="PTHR11635">
    <property type="entry name" value="CAMP-DEPENDENT PROTEIN KINASE REGULATORY CHAIN"/>
    <property type="match status" value="1"/>
</dbReference>
<gene>
    <name evidence="3" type="ORF">PHYSODRAFT_297364</name>
</gene>
<dbReference type="CDD" id="cd00038">
    <property type="entry name" value="CAP_ED"/>
    <property type="match status" value="1"/>
</dbReference>
<feature type="region of interest" description="Disordered" evidence="1">
    <location>
        <begin position="1"/>
        <end position="30"/>
    </location>
</feature>
<dbReference type="GO" id="GO:0005829">
    <property type="term" value="C:cytosol"/>
    <property type="evidence" value="ECO:0007669"/>
    <property type="project" value="TreeGrafter"/>
</dbReference>
<feature type="region of interest" description="Disordered" evidence="1">
    <location>
        <begin position="781"/>
        <end position="865"/>
    </location>
</feature>
<dbReference type="Gene3D" id="2.60.120.10">
    <property type="entry name" value="Jelly Rolls"/>
    <property type="match status" value="2"/>
</dbReference>
<dbReference type="SUPFAM" id="SSF51206">
    <property type="entry name" value="cAMP-binding domain-like"/>
    <property type="match status" value="2"/>
</dbReference>
<reference evidence="3 4" key="1">
    <citation type="journal article" date="2006" name="Science">
        <title>Phytophthora genome sequences uncover evolutionary origins and mechanisms of pathogenesis.</title>
        <authorList>
            <person name="Tyler B.M."/>
            <person name="Tripathy S."/>
            <person name="Zhang X."/>
            <person name="Dehal P."/>
            <person name="Jiang R.H."/>
            <person name="Aerts A."/>
            <person name="Arredondo F.D."/>
            <person name="Baxter L."/>
            <person name="Bensasson D."/>
            <person name="Beynon J.L."/>
            <person name="Chapman J."/>
            <person name="Damasceno C.M."/>
            <person name="Dorrance A.E."/>
            <person name="Dou D."/>
            <person name="Dickerman A.W."/>
            <person name="Dubchak I.L."/>
            <person name="Garbelotto M."/>
            <person name="Gijzen M."/>
            <person name="Gordon S.G."/>
            <person name="Govers F."/>
            <person name="Grunwald N.J."/>
            <person name="Huang W."/>
            <person name="Ivors K.L."/>
            <person name="Jones R.W."/>
            <person name="Kamoun S."/>
            <person name="Krampis K."/>
            <person name="Lamour K.H."/>
            <person name="Lee M.K."/>
            <person name="McDonald W.H."/>
            <person name="Medina M."/>
            <person name="Meijer H.J."/>
            <person name="Nordberg E.K."/>
            <person name="Maclean D.J."/>
            <person name="Ospina-Giraldo M.D."/>
            <person name="Morris P.F."/>
            <person name="Phuntumart V."/>
            <person name="Putnam N.H."/>
            <person name="Rash S."/>
            <person name="Rose J.K."/>
            <person name="Sakihama Y."/>
            <person name="Salamov A.A."/>
            <person name="Savidor A."/>
            <person name="Scheuring C.F."/>
            <person name="Smith B.M."/>
            <person name="Sobral B.W."/>
            <person name="Terry A."/>
            <person name="Torto-Alalibo T.A."/>
            <person name="Win J."/>
            <person name="Xu Z."/>
            <person name="Zhang H."/>
            <person name="Grigoriev I.V."/>
            <person name="Rokhsar D.S."/>
            <person name="Boore J.L."/>
        </authorList>
    </citation>
    <scope>NUCLEOTIDE SEQUENCE [LARGE SCALE GENOMIC DNA]</scope>
    <source>
        <strain evidence="3 4">P6497</strain>
    </source>
</reference>
<dbReference type="KEGG" id="psoj:PHYSODRAFT_297364"/>
<organism evidence="3 4">
    <name type="scientific">Phytophthora sojae (strain P6497)</name>
    <name type="common">Soybean stem and root rot agent</name>
    <name type="synonym">Phytophthora megasperma f. sp. glycines</name>
    <dbReference type="NCBI Taxonomy" id="1094619"/>
    <lineage>
        <taxon>Eukaryota</taxon>
        <taxon>Sar</taxon>
        <taxon>Stramenopiles</taxon>
        <taxon>Oomycota</taxon>
        <taxon>Peronosporomycetes</taxon>
        <taxon>Peronosporales</taxon>
        <taxon>Peronosporaceae</taxon>
        <taxon>Phytophthora</taxon>
    </lineage>
</organism>
<dbReference type="InterPro" id="IPR050503">
    <property type="entry name" value="cAMP-dep_PK_reg_su-like"/>
</dbReference>
<dbReference type="GO" id="GO:0030552">
    <property type="term" value="F:cAMP binding"/>
    <property type="evidence" value="ECO:0007669"/>
    <property type="project" value="TreeGrafter"/>
</dbReference>
<dbReference type="GeneID" id="20641480"/>
<dbReference type="Proteomes" id="UP000002640">
    <property type="component" value="Unassembled WGS sequence"/>
</dbReference>
<keyword evidence="4" id="KW-1185">Reference proteome</keyword>
<name>G4Z0M2_PHYSP</name>
<dbReference type="SMART" id="SM00100">
    <property type="entry name" value="cNMP"/>
    <property type="match status" value="2"/>
</dbReference>